<name>A0A6A3B972_HIBSY</name>
<dbReference type="Proteomes" id="UP000436088">
    <property type="component" value="Unassembled WGS sequence"/>
</dbReference>
<evidence type="ECO:0000256" key="1">
    <source>
        <dbReference type="SAM" id="MobiDB-lite"/>
    </source>
</evidence>
<sequence>MTARHDQEPFNGTKELPGQSLLAAQIASYISSRADFLAIQEAPLEGKPSQLPSGMNNRSTRLGEAGGKTSTASRERGRRNR</sequence>
<dbReference type="EMBL" id="VEPZ02000898">
    <property type="protein sequence ID" value="KAE8712248.1"/>
    <property type="molecule type" value="Genomic_DNA"/>
</dbReference>
<reference evidence="2" key="1">
    <citation type="submission" date="2019-09" db="EMBL/GenBank/DDBJ databases">
        <title>Draft genome information of white flower Hibiscus syriacus.</title>
        <authorList>
            <person name="Kim Y.-M."/>
        </authorList>
    </citation>
    <scope>NUCLEOTIDE SEQUENCE [LARGE SCALE GENOMIC DNA]</scope>
    <source>
        <strain evidence="2">YM2019G1</strain>
    </source>
</reference>
<keyword evidence="3" id="KW-1185">Reference proteome</keyword>
<protein>
    <submittedName>
        <fullName evidence="2">Uncharacterized protein</fullName>
    </submittedName>
</protein>
<gene>
    <name evidence="2" type="ORF">F3Y22_tig00110258pilonHSYRG00011</name>
</gene>
<evidence type="ECO:0000313" key="2">
    <source>
        <dbReference type="EMBL" id="KAE8712248.1"/>
    </source>
</evidence>
<organism evidence="2 3">
    <name type="scientific">Hibiscus syriacus</name>
    <name type="common">Rose of Sharon</name>
    <dbReference type="NCBI Taxonomy" id="106335"/>
    <lineage>
        <taxon>Eukaryota</taxon>
        <taxon>Viridiplantae</taxon>
        <taxon>Streptophyta</taxon>
        <taxon>Embryophyta</taxon>
        <taxon>Tracheophyta</taxon>
        <taxon>Spermatophyta</taxon>
        <taxon>Magnoliopsida</taxon>
        <taxon>eudicotyledons</taxon>
        <taxon>Gunneridae</taxon>
        <taxon>Pentapetalae</taxon>
        <taxon>rosids</taxon>
        <taxon>malvids</taxon>
        <taxon>Malvales</taxon>
        <taxon>Malvaceae</taxon>
        <taxon>Malvoideae</taxon>
        <taxon>Hibiscus</taxon>
    </lineage>
</organism>
<evidence type="ECO:0000313" key="3">
    <source>
        <dbReference type="Proteomes" id="UP000436088"/>
    </source>
</evidence>
<feature type="region of interest" description="Disordered" evidence="1">
    <location>
        <begin position="44"/>
        <end position="81"/>
    </location>
</feature>
<accession>A0A6A3B972</accession>
<feature type="compositionally biased region" description="Polar residues" evidence="1">
    <location>
        <begin position="50"/>
        <end position="60"/>
    </location>
</feature>
<proteinExistence type="predicted"/>
<comment type="caution">
    <text evidence="2">The sequence shown here is derived from an EMBL/GenBank/DDBJ whole genome shotgun (WGS) entry which is preliminary data.</text>
</comment>
<dbReference type="AlphaFoldDB" id="A0A6A3B972"/>